<feature type="region of interest" description="Disordered" evidence="1">
    <location>
        <begin position="24"/>
        <end position="65"/>
    </location>
</feature>
<evidence type="ECO:0000313" key="3">
    <source>
        <dbReference type="Proteomes" id="UP000729402"/>
    </source>
</evidence>
<dbReference type="EMBL" id="JAAALK010000079">
    <property type="protein sequence ID" value="KAG8096019.1"/>
    <property type="molecule type" value="Genomic_DNA"/>
</dbReference>
<dbReference type="AlphaFoldDB" id="A0A8J5WW84"/>
<accession>A0A8J5WW84</accession>
<gene>
    <name evidence="2" type="ORF">GUJ93_ZPchr0013g37658</name>
</gene>
<organism evidence="2 3">
    <name type="scientific">Zizania palustris</name>
    <name type="common">Northern wild rice</name>
    <dbReference type="NCBI Taxonomy" id="103762"/>
    <lineage>
        <taxon>Eukaryota</taxon>
        <taxon>Viridiplantae</taxon>
        <taxon>Streptophyta</taxon>
        <taxon>Embryophyta</taxon>
        <taxon>Tracheophyta</taxon>
        <taxon>Spermatophyta</taxon>
        <taxon>Magnoliopsida</taxon>
        <taxon>Liliopsida</taxon>
        <taxon>Poales</taxon>
        <taxon>Poaceae</taxon>
        <taxon>BOP clade</taxon>
        <taxon>Oryzoideae</taxon>
        <taxon>Oryzeae</taxon>
        <taxon>Zizaniinae</taxon>
        <taxon>Zizania</taxon>
    </lineage>
</organism>
<feature type="compositionally biased region" description="Basic residues" evidence="1">
    <location>
        <begin position="49"/>
        <end position="59"/>
    </location>
</feature>
<feature type="compositionally biased region" description="Polar residues" evidence="1">
    <location>
        <begin position="24"/>
        <end position="34"/>
    </location>
</feature>
<keyword evidence="3" id="KW-1185">Reference proteome</keyword>
<reference evidence="2" key="1">
    <citation type="journal article" date="2021" name="bioRxiv">
        <title>Whole Genome Assembly and Annotation of Northern Wild Rice, Zizania palustris L., Supports a Whole Genome Duplication in the Zizania Genus.</title>
        <authorList>
            <person name="Haas M."/>
            <person name="Kono T."/>
            <person name="Macchietto M."/>
            <person name="Millas R."/>
            <person name="McGilp L."/>
            <person name="Shao M."/>
            <person name="Duquette J."/>
            <person name="Hirsch C.N."/>
            <person name="Kimball J."/>
        </authorList>
    </citation>
    <scope>NUCLEOTIDE SEQUENCE</scope>
    <source>
        <tissue evidence="2">Fresh leaf tissue</tissue>
    </source>
</reference>
<evidence type="ECO:0000313" key="2">
    <source>
        <dbReference type="EMBL" id="KAG8096019.1"/>
    </source>
</evidence>
<sequence>MLCHPPRQAEPFCFSSPPVQLTVSSRPLPTSNHPVPSCCGADKTSPPRAPRRPPARPHARTGSLPHLSAAAAGRVLPAMWSLPLQCATTPRDILVKPGRTPARPQLDLPPAPSLV</sequence>
<protein>
    <submittedName>
        <fullName evidence="2">Uncharacterized protein</fullName>
    </submittedName>
</protein>
<proteinExistence type="predicted"/>
<dbReference type="Proteomes" id="UP000729402">
    <property type="component" value="Unassembled WGS sequence"/>
</dbReference>
<comment type="caution">
    <text evidence="2">The sequence shown here is derived from an EMBL/GenBank/DDBJ whole genome shotgun (WGS) entry which is preliminary data.</text>
</comment>
<feature type="region of interest" description="Disordered" evidence="1">
    <location>
        <begin position="94"/>
        <end position="115"/>
    </location>
</feature>
<evidence type="ECO:0000256" key="1">
    <source>
        <dbReference type="SAM" id="MobiDB-lite"/>
    </source>
</evidence>
<reference evidence="2" key="2">
    <citation type="submission" date="2021-02" db="EMBL/GenBank/DDBJ databases">
        <authorList>
            <person name="Kimball J.A."/>
            <person name="Haas M.W."/>
            <person name="Macchietto M."/>
            <person name="Kono T."/>
            <person name="Duquette J."/>
            <person name="Shao M."/>
        </authorList>
    </citation>
    <scope>NUCLEOTIDE SEQUENCE</scope>
    <source>
        <tissue evidence="2">Fresh leaf tissue</tissue>
    </source>
</reference>
<name>A0A8J5WW84_ZIZPA</name>